<keyword evidence="1" id="KW-0472">Membrane</keyword>
<feature type="transmembrane region" description="Helical" evidence="1">
    <location>
        <begin position="21"/>
        <end position="40"/>
    </location>
</feature>
<feature type="transmembrane region" description="Helical" evidence="1">
    <location>
        <begin position="235"/>
        <end position="257"/>
    </location>
</feature>
<evidence type="ECO:0000313" key="2">
    <source>
        <dbReference type="EMBL" id="REK74659.1"/>
    </source>
</evidence>
<evidence type="ECO:0000256" key="1">
    <source>
        <dbReference type="SAM" id="Phobius"/>
    </source>
</evidence>
<dbReference type="PANTHER" id="PTHR37305:SF1">
    <property type="entry name" value="MEMBRANE PROTEIN"/>
    <property type="match status" value="1"/>
</dbReference>
<name>A0A371PFD0_9BACL</name>
<dbReference type="OrthoDB" id="8613028at2"/>
<dbReference type="Pfam" id="PF12730">
    <property type="entry name" value="ABC2_membrane_4"/>
    <property type="match status" value="1"/>
</dbReference>
<feature type="transmembrane region" description="Helical" evidence="1">
    <location>
        <begin position="103"/>
        <end position="128"/>
    </location>
</feature>
<dbReference type="EMBL" id="QUBQ01000002">
    <property type="protein sequence ID" value="REK74659.1"/>
    <property type="molecule type" value="Genomic_DNA"/>
</dbReference>
<protein>
    <submittedName>
        <fullName evidence="2">ABC transporter permease</fullName>
    </submittedName>
</protein>
<proteinExistence type="predicted"/>
<comment type="caution">
    <text evidence="2">The sequence shown here is derived from an EMBL/GenBank/DDBJ whole genome shotgun (WGS) entry which is preliminary data.</text>
</comment>
<dbReference type="PANTHER" id="PTHR37305">
    <property type="entry name" value="INTEGRAL MEMBRANE PROTEIN-RELATED"/>
    <property type="match status" value="1"/>
</dbReference>
<accession>A0A371PFD0</accession>
<organism evidence="2 3">
    <name type="scientific">Paenibacillus paeoniae</name>
    <dbReference type="NCBI Taxonomy" id="2292705"/>
    <lineage>
        <taxon>Bacteria</taxon>
        <taxon>Bacillati</taxon>
        <taxon>Bacillota</taxon>
        <taxon>Bacilli</taxon>
        <taxon>Bacillales</taxon>
        <taxon>Paenibacillaceae</taxon>
        <taxon>Paenibacillus</taxon>
    </lineage>
</organism>
<sequence length="264" mass="30073">MVDFLNLIRNENMKMFRAPRLFVMLGIVLALVIAISSVWFTVDKGQTAMWEVIITETMFLYWIVTIFAVIVASGTVAEEFSTGTIKLLLIRPWNRSKILLSKYISSLLFALFFAIVFLASLLLVNWIFFDLLGNGESVERLSQFTSMSNSEYMFKYYGLLFLNTVMTVTISFMLSTVFRSSVLAIAMALFIEIVVNNLMQLLAFVKYKWIDYVLFVHLDLTKFVGGNVASDGKTLGFSLSVLGVYYVIFIALTWIIFNKRDVAS</sequence>
<dbReference type="AlphaFoldDB" id="A0A371PFD0"/>
<evidence type="ECO:0000313" key="3">
    <source>
        <dbReference type="Proteomes" id="UP000261905"/>
    </source>
</evidence>
<dbReference type="RefSeq" id="WP_116046209.1">
    <property type="nucleotide sequence ID" value="NZ_QUBQ01000002.1"/>
</dbReference>
<feature type="transmembrane region" description="Helical" evidence="1">
    <location>
        <begin position="60"/>
        <end position="82"/>
    </location>
</feature>
<feature type="transmembrane region" description="Helical" evidence="1">
    <location>
        <begin position="156"/>
        <end position="175"/>
    </location>
</feature>
<gene>
    <name evidence="2" type="ORF">DX130_13330</name>
</gene>
<dbReference type="Proteomes" id="UP000261905">
    <property type="component" value="Unassembled WGS sequence"/>
</dbReference>
<keyword evidence="1" id="KW-1133">Transmembrane helix</keyword>
<keyword evidence="3" id="KW-1185">Reference proteome</keyword>
<keyword evidence="1" id="KW-0812">Transmembrane</keyword>
<feature type="transmembrane region" description="Helical" evidence="1">
    <location>
        <begin position="182"/>
        <end position="205"/>
    </location>
</feature>
<reference evidence="2 3" key="1">
    <citation type="submission" date="2018-08" db="EMBL/GenBank/DDBJ databases">
        <title>Paenibacillus sp. M4BSY-1, whole genome shotgun sequence.</title>
        <authorList>
            <person name="Tuo L."/>
        </authorList>
    </citation>
    <scope>NUCLEOTIDE SEQUENCE [LARGE SCALE GENOMIC DNA]</scope>
    <source>
        <strain evidence="2 3">M4BSY-1</strain>
    </source>
</reference>